<organism evidence="9 10">
    <name type="scientific">Entomortierella chlamydospora</name>
    <dbReference type="NCBI Taxonomy" id="101097"/>
    <lineage>
        <taxon>Eukaryota</taxon>
        <taxon>Fungi</taxon>
        <taxon>Fungi incertae sedis</taxon>
        <taxon>Mucoromycota</taxon>
        <taxon>Mortierellomycotina</taxon>
        <taxon>Mortierellomycetes</taxon>
        <taxon>Mortierellales</taxon>
        <taxon>Mortierellaceae</taxon>
        <taxon>Entomortierella</taxon>
    </lineage>
</organism>
<proteinExistence type="inferred from homology"/>
<protein>
    <recommendedName>
        <fullName evidence="7">Transcriptional activator HAP2</fullName>
    </recommendedName>
</protein>
<feature type="region of interest" description="Disordered" evidence="8">
    <location>
        <begin position="131"/>
        <end position="199"/>
    </location>
</feature>
<evidence type="ECO:0000256" key="6">
    <source>
        <dbReference type="ARBA" id="ARBA00023242"/>
    </source>
</evidence>
<keyword evidence="10" id="KW-1185">Reference proteome</keyword>
<evidence type="ECO:0000256" key="8">
    <source>
        <dbReference type="SAM" id="MobiDB-lite"/>
    </source>
</evidence>
<keyword evidence="6 7" id="KW-0539">Nucleus</keyword>
<dbReference type="SMART" id="SM00521">
    <property type="entry name" value="CBF"/>
    <property type="match status" value="1"/>
</dbReference>
<feature type="compositionally biased region" description="Low complexity" evidence="8">
    <location>
        <begin position="234"/>
        <end position="253"/>
    </location>
</feature>
<keyword evidence="2 7" id="KW-0805">Transcription regulation</keyword>
<accession>A0A9P6T0H6</accession>
<comment type="subcellular location">
    <subcellularLocation>
        <location evidence="1 7">Nucleus</location>
    </subcellularLocation>
</comment>
<feature type="compositionally biased region" description="Low complexity" evidence="8">
    <location>
        <begin position="142"/>
        <end position="199"/>
    </location>
</feature>
<keyword evidence="3 7" id="KW-0238">DNA-binding</keyword>
<evidence type="ECO:0000256" key="1">
    <source>
        <dbReference type="ARBA" id="ARBA00004123"/>
    </source>
</evidence>
<feature type="region of interest" description="Disordered" evidence="8">
    <location>
        <begin position="1"/>
        <end position="49"/>
    </location>
</feature>
<name>A0A9P6T0H6_9FUNG</name>
<feature type="compositionally biased region" description="Basic and acidic residues" evidence="8">
    <location>
        <begin position="11"/>
        <end position="26"/>
    </location>
</feature>
<dbReference type="PROSITE" id="PS00686">
    <property type="entry name" value="NFYA_HAP2_1"/>
    <property type="match status" value="1"/>
</dbReference>
<feature type="compositionally biased region" description="Polar residues" evidence="8">
    <location>
        <begin position="219"/>
        <end position="233"/>
    </location>
</feature>
<evidence type="ECO:0000256" key="7">
    <source>
        <dbReference type="RuleBase" id="RU367155"/>
    </source>
</evidence>
<evidence type="ECO:0000256" key="2">
    <source>
        <dbReference type="ARBA" id="ARBA00023015"/>
    </source>
</evidence>
<evidence type="ECO:0000256" key="4">
    <source>
        <dbReference type="ARBA" id="ARBA00023159"/>
    </source>
</evidence>
<dbReference type="PRINTS" id="PR00616">
    <property type="entry name" value="CCAATSUBUNTB"/>
</dbReference>
<dbReference type="PANTHER" id="PTHR12632">
    <property type="entry name" value="TRANSCRIPTION FACTOR NF-Y ALPHA-RELATED"/>
    <property type="match status" value="1"/>
</dbReference>
<dbReference type="Gene3D" id="6.10.250.2430">
    <property type="match status" value="1"/>
</dbReference>
<gene>
    <name evidence="9" type="primary">HAP2_3</name>
    <name evidence="9" type="ORF">BGZ80_010240</name>
</gene>
<feature type="region of interest" description="Disordered" evidence="8">
    <location>
        <begin position="219"/>
        <end position="368"/>
    </location>
</feature>
<dbReference type="EMBL" id="JAAAID010000693">
    <property type="protein sequence ID" value="KAG0014766.1"/>
    <property type="molecule type" value="Genomic_DNA"/>
</dbReference>
<dbReference type="GO" id="GO:0003700">
    <property type="term" value="F:DNA-binding transcription factor activity"/>
    <property type="evidence" value="ECO:0007669"/>
    <property type="project" value="UniProtKB-UniRule"/>
</dbReference>
<evidence type="ECO:0000313" key="9">
    <source>
        <dbReference type="EMBL" id="KAG0014766.1"/>
    </source>
</evidence>
<dbReference type="InterPro" id="IPR018362">
    <property type="entry name" value="CCAAT-binding_factor_CS"/>
</dbReference>
<dbReference type="GO" id="GO:0016602">
    <property type="term" value="C:CCAAT-binding factor complex"/>
    <property type="evidence" value="ECO:0007669"/>
    <property type="project" value="InterPro"/>
</dbReference>
<dbReference type="PROSITE" id="PS51152">
    <property type="entry name" value="NFYA_HAP2_2"/>
    <property type="match status" value="1"/>
</dbReference>
<dbReference type="GO" id="GO:0003677">
    <property type="term" value="F:DNA binding"/>
    <property type="evidence" value="ECO:0007669"/>
    <property type="project" value="UniProtKB-KW"/>
</dbReference>
<keyword evidence="5 7" id="KW-0804">Transcription</keyword>
<dbReference type="AlphaFoldDB" id="A0A9P6T0H6"/>
<comment type="function">
    <text evidence="7">Component of the sequence-specific heterotrimeric transcription factor (NF-Y) which specifically recognizes a 5'-CCAAT-3' box motif found in the promoters of its target genes.</text>
</comment>
<feature type="compositionally biased region" description="Gly residues" evidence="8">
    <location>
        <begin position="254"/>
        <end position="263"/>
    </location>
</feature>
<feature type="compositionally biased region" description="Polar residues" evidence="8">
    <location>
        <begin position="355"/>
        <end position="368"/>
    </location>
</feature>
<evidence type="ECO:0000256" key="5">
    <source>
        <dbReference type="ARBA" id="ARBA00023163"/>
    </source>
</evidence>
<evidence type="ECO:0000256" key="3">
    <source>
        <dbReference type="ARBA" id="ARBA00023125"/>
    </source>
</evidence>
<reference evidence="9" key="1">
    <citation type="journal article" date="2020" name="Fungal Divers.">
        <title>Resolving the Mortierellaceae phylogeny through synthesis of multi-gene phylogenetics and phylogenomics.</title>
        <authorList>
            <person name="Vandepol N."/>
            <person name="Liber J."/>
            <person name="Desiro A."/>
            <person name="Na H."/>
            <person name="Kennedy M."/>
            <person name="Barry K."/>
            <person name="Grigoriev I.V."/>
            <person name="Miller A.N."/>
            <person name="O'Donnell K."/>
            <person name="Stajich J.E."/>
            <person name="Bonito G."/>
        </authorList>
    </citation>
    <scope>NUCLEOTIDE SEQUENCE</scope>
    <source>
        <strain evidence="9">NRRL 2769</strain>
    </source>
</reference>
<dbReference type="InterPro" id="IPR001289">
    <property type="entry name" value="NFYA"/>
</dbReference>
<feature type="compositionally biased region" description="Basic residues" evidence="8">
    <location>
        <begin position="78"/>
        <end position="96"/>
    </location>
</feature>
<dbReference type="Proteomes" id="UP000703661">
    <property type="component" value="Unassembled WGS sequence"/>
</dbReference>
<evidence type="ECO:0000313" key="10">
    <source>
        <dbReference type="Proteomes" id="UP000703661"/>
    </source>
</evidence>
<sequence>MMGPQSPTDSDQDHHHQQQYHDHHEQIPATAPPHALPPSHNAGAEEEPLYVNAKQYHRILKRRAARAKLEEMNRMAKIRKPYLHESRHKHAMRRPRGPGGRFLTSHEIANLDRLQASFEALGGVGPVGGDMHLASSNYTPEQQQQILQQQVQIQRQQQLQNQPGQQPFMPQQQPQQGQQGPQSRQEQQSQQQQMLQQQQQIPLPLQNQIQGGQQQQDLFTTGTFNNQPFGQDGSSSSSSHSLPSMMNGPPGSENGVGGSGGNSNTGPLNVRNLLQGNYHNNNGHPLTPSTSNANTPSAGGVGPDLSSLVHNHHHNGGGVVGEDDQGEGSGTTGQLVNIPESQGGFGEQQDEPQDDNGSSSLLTPTGDD</sequence>
<comment type="caution">
    <text evidence="9">The sequence shown here is derived from an EMBL/GenBank/DDBJ whole genome shotgun (WGS) entry which is preliminary data.</text>
</comment>
<comment type="subunit">
    <text evidence="7">Heterotrimer.</text>
</comment>
<feature type="region of interest" description="Disordered" evidence="8">
    <location>
        <begin position="78"/>
        <end position="101"/>
    </location>
</feature>
<dbReference type="Pfam" id="PF02045">
    <property type="entry name" value="CBFB_NFYA"/>
    <property type="match status" value="1"/>
</dbReference>
<comment type="similarity">
    <text evidence="7">Belongs to the NFYA/HAP2 subunit family.</text>
</comment>
<feature type="compositionally biased region" description="Polar residues" evidence="8">
    <location>
        <begin position="272"/>
        <end position="297"/>
    </location>
</feature>
<keyword evidence="4" id="KW-0010">Activator</keyword>